<dbReference type="AlphaFoldDB" id="A0A9K3IZR7"/>
<dbReference type="Proteomes" id="UP000215914">
    <property type="component" value="Unassembled WGS sequence"/>
</dbReference>
<accession>A0A9K3IZR7</accession>
<dbReference type="Gramene" id="mRNA:HanXRQr2_Chr05g0213231">
    <property type="protein sequence ID" value="CDS:HanXRQr2_Chr05g0213231.1"/>
    <property type="gene ID" value="HanXRQr2_Chr05g0213231"/>
</dbReference>
<organism evidence="1 2">
    <name type="scientific">Helianthus annuus</name>
    <name type="common">Common sunflower</name>
    <dbReference type="NCBI Taxonomy" id="4232"/>
    <lineage>
        <taxon>Eukaryota</taxon>
        <taxon>Viridiplantae</taxon>
        <taxon>Streptophyta</taxon>
        <taxon>Embryophyta</taxon>
        <taxon>Tracheophyta</taxon>
        <taxon>Spermatophyta</taxon>
        <taxon>Magnoliopsida</taxon>
        <taxon>eudicotyledons</taxon>
        <taxon>Gunneridae</taxon>
        <taxon>Pentapetalae</taxon>
        <taxon>asterids</taxon>
        <taxon>campanulids</taxon>
        <taxon>Asterales</taxon>
        <taxon>Asteraceae</taxon>
        <taxon>Asteroideae</taxon>
        <taxon>Heliantheae alliance</taxon>
        <taxon>Heliantheae</taxon>
        <taxon>Helianthus</taxon>
    </lineage>
</organism>
<evidence type="ECO:0000313" key="2">
    <source>
        <dbReference type="Proteomes" id="UP000215914"/>
    </source>
</evidence>
<dbReference type="EMBL" id="MNCJ02000320">
    <property type="protein sequence ID" value="KAF5805756.1"/>
    <property type="molecule type" value="Genomic_DNA"/>
</dbReference>
<gene>
    <name evidence="1" type="ORF">HanXRQr2_Chr05g0213231</name>
</gene>
<sequence length="86" mass="9429">MSYPFELFTIRAQVSAVSHVPNSSTNLQKASISTSVTKLLRGYDPDVKALDHSIGLLATVDTKRSNLTSSLKEYPCICFYISSNEA</sequence>
<reference evidence="1" key="1">
    <citation type="journal article" date="2017" name="Nature">
        <title>The sunflower genome provides insights into oil metabolism, flowering and Asterid evolution.</title>
        <authorList>
            <person name="Badouin H."/>
            <person name="Gouzy J."/>
            <person name="Grassa C.J."/>
            <person name="Murat F."/>
            <person name="Staton S.E."/>
            <person name="Cottret L."/>
            <person name="Lelandais-Briere C."/>
            <person name="Owens G.L."/>
            <person name="Carrere S."/>
            <person name="Mayjonade B."/>
            <person name="Legrand L."/>
            <person name="Gill N."/>
            <person name="Kane N.C."/>
            <person name="Bowers J.E."/>
            <person name="Hubner S."/>
            <person name="Bellec A."/>
            <person name="Berard A."/>
            <person name="Berges H."/>
            <person name="Blanchet N."/>
            <person name="Boniface M.C."/>
            <person name="Brunel D."/>
            <person name="Catrice O."/>
            <person name="Chaidir N."/>
            <person name="Claudel C."/>
            <person name="Donnadieu C."/>
            <person name="Faraut T."/>
            <person name="Fievet G."/>
            <person name="Helmstetter N."/>
            <person name="King M."/>
            <person name="Knapp S.J."/>
            <person name="Lai Z."/>
            <person name="Le Paslier M.C."/>
            <person name="Lippi Y."/>
            <person name="Lorenzon L."/>
            <person name="Mandel J.R."/>
            <person name="Marage G."/>
            <person name="Marchand G."/>
            <person name="Marquand E."/>
            <person name="Bret-Mestries E."/>
            <person name="Morien E."/>
            <person name="Nambeesan S."/>
            <person name="Nguyen T."/>
            <person name="Pegot-Espagnet P."/>
            <person name="Pouilly N."/>
            <person name="Raftis F."/>
            <person name="Sallet E."/>
            <person name="Schiex T."/>
            <person name="Thomas J."/>
            <person name="Vandecasteele C."/>
            <person name="Vares D."/>
            <person name="Vear F."/>
            <person name="Vautrin S."/>
            <person name="Crespi M."/>
            <person name="Mangin B."/>
            <person name="Burke J.M."/>
            <person name="Salse J."/>
            <person name="Munos S."/>
            <person name="Vincourt P."/>
            <person name="Rieseberg L.H."/>
            <person name="Langlade N.B."/>
        </authorList>
    </citation>
    <scope>NUCLEOTIDE SEQUENCE</scope>
    <source>
        <tissue evidence="1">Leaves</tissue>
    </source>
</reference>
<reference evidence="1" key="2">
    <citation type="submission" date="2020-06" db="EMBL/GenBank/DDBJ databases">
        <title>Helianthus annuus Genome sequencing and assembly Release 2.</title>
        <authorList>
            <person name="Gouzy J."/>
            <person name="Langlade N."/>
            <person name="Munos S."/>
        </authorList>
    </citation>
    <scope>NUCLEOTIDE SEQUENCE</scope>
    <source>
        <tissue evidence="1">Leaves</tissue>
    </source>
</reference>
<evidence type="ECO:0000313" key="1">
    <source>
        <dbReference type="EMBL" id="KAF5805756.1"/>
    </source>
</evidence>
<comment type="caution">
    <text evidence="1">The sequence shown here is derived from an EMBL/GenBank/DDBJ whole genome shotgun (WGS) entry which is preliminary data.</text>
</comment>
<name>A0A9K3IZR7_HELAN</name>
<proteinExistence type="predicted"/>
<keyword evidence="2" id="KW-1185">Reference proteome</keyword>
<protein>
    <submittedName>
        <fullName evidence="1">Uncharacterized protein</fullName>
    </submittedName>
</protein>